<evidence type="ECO:0000256" key="10">
    <source>
        <dbReference type="SAM" id="Coils"/>
    </source>
</evidence>
<dbReference type="PROSITE" id="PS00411">
    <property type="entry name" value="KINESIN_MOTOR_1"/>
    <property type="match status" value="1"/>
</dbReference>
<feature type="compositionally biased region" description="Basic and acidic residues" evidence="11">
    <location>
        <begin position="1163"/>
        <end position="1175"/>
    </location>
</feature>
<evidence type="ECO:0000259" key="12">
    <source>
        <dbReference type="PROSITE" id="PS50067"/>
    </source>
</evidence>
<dbReference type="GO" id="GO:0008574">
    <property type="term" value="F:plus-end-directed microtubule motor activity"/>
    <property type="evidence" value="ECO:0007669"/>
    <property type="project" value="TreeGrafter"/>
</dbReference>
<feature type="coiled-coil region" evidence="10">
    <location>
        <begin position="433"/>
        <end position="474"/>
    </location>
</feature>
<name>A0A7S3PYF7_9STRA</name>
<dbReference type="CDD" id="cd00106">
    <property type="entry name" value="KISc"/>
    <property type="match status" value="1"/>
</dbReference>
<evidence type="ECO:0000256" key="5">
    <source>
        <dbReference type="ARBA" id="ARBA00022840"/>
    </source>
</evidence>
<accession>A0A7S3PYF7</accession>
<feature type="domain" description="Kinesin motor" evidence="12">
    <location>
        <begin position="7"/>
        <end position="370"/>
    </location>
</feature>
<keyword evidence="3" id="KW-0493">Microtubule</keyword>
<evidence type="ECO:0000256" key="9">
    <source>
        <dbReference type="PROSITE-ProRule" id="PRU00283"/>
    </source>
</evidence>
<feature type="region of interest" description="Disordered" evidence="11">
    <location>
        <begin position="1229"/>
        <end position="1273"/>
    </location>
</feature>
<feature type="region of interest" description="Disordered" evidence="11">
    <location>
        <begin position="1148"/>
        <end position="1181"/>
    </location>
</feature>
<dbReference type="SMART" id="SM00129">
    <property type="entry name" value="KISc"/>
    <property type="match status" value="1"/>
</dbReference>
<dbReference type="InterPro" id="IPR001752">
    <property type="entry name" value="Kinesin_motor_dom"/>
</dbReference>
<evidence type="ECO:0000256" key="7">
    <source>
        <dbReference type="ARBA" id="ARBA00023212"/>
    </source>
</evidence>
<dbReference type="FunFam" id="3.40.850.10:FF:000019">
    <property type="entry name" value="Kinesin-like protein KIN-5D"/>
    <property type="match status" value="1"/>
</dbReference>
<dbReference type="EMBL" id="HBIO01006403">
    <property type="protein sequence ID" value="CAE0459838.1"/>
    <property type="molecule type" value="Transcribed_RNA"/>
</dbReference>
<dbReference type="InterPro" id="IPR047149">
    <property type="entry name" value="KIF11-like"/>
</dbReference>
<dbReference type="InterPro" id="IPR027417">
    <property type="entry name" value="P-loop_NTPase"/>
</dbReference>
<feature type="binding site" evidence="9">
    <location>
        <begin position="93"/>
        <end position="100"/>
    </location>
    <ligand>
        <name>ATP</name>
        <dbReference type="ChEBI" id="CHEBI:30616"/>
    </ligand>
</feature>
<dbReference type="InterPro" id="IPR019821">
    <property type="entry name" value="Kinesin_motor_CS"/>
</dbReference>
<dbReference type="GO" id="GO:0005876">
    <property type="term" value="C:spindle microtubule"/>
    <property type="evidence" value="ECO:0007669"/>
    <property type="project" value="TreeGrafter"/>
</dbReference>
<dbReference type="GO" id="GO:0072686">
    <property type="term" value="C:mitotic spindle"/>
    <property type="evidence" value="ECO:0007669"/>
    <property type="project" value="TreeGrafter"/>
</dbReference>
<proteinExistence type="inferred from homology"/>
<dbReference type="GO" id="GO:0005524">
    <property type="term" value="F:ATP binding"/>
    <property type="evidence" value="ECO:0007669"/>
    <property type="project" value="UniProtKB-UniRule"/>
</dbReference>
<evidence type="ECO:0000256" key="6">
    <source>
        <dbReference type="ARBA" id="ARBA00023175"/>
    </source>
</evidence>
<dbReference type="GO" id="GO:0090307">
    <property type="term" value="P:mitotic spindle assembly"/>
    <property type="evidence" value="ECO:0007669"/>
    <property type="project" value="TreeGrafter"/>
</dbReference>
<dbReference type="AlphaFoldDB" id="A0A7S3PYF7"/>
<keyword evidence="5 9" id="KW-0067">ATP-binding</keyword>
<dbReference type="GO" id="GO:0008017">
    <property type="term" value="F:microtubule binding"/>
    <property type="evidence" value="ECO:0007669"/>
    <property type="project" value="InterPro"/>
</dbReference>
<feature type="compositionally biased region" description="Polar residues" evidence="11">
    <location>
        <begin position="1261"/>
        <end position="1273"/>
    </location>
</feature>
<dbReference type="GO" id="GO:0007018">
    <property type="term" value="P:microtubule-based movement"/>
    <property type="evidence" value="ECO:0007669"/>
    <property type="project" value="InterPro"/>
</dbReference>
<keyword evidence="4 9" id="KW-0547">Nucleotide-binding</keyword>
<dbReference type="GO" id="GO:0051231">
    <property type="term" value="P:spindle elongation"/>
    <property type="evidence" value="ECO:0007669"/>
    <property type="project" value="TreeGrafter"/>
</dbReference>
<dbReference type="Gene3D" id="3.40.850.10">
    <property type="entry name" value="Kinesin motor domain"/>
    <property type="match status" value="1"/>
</dbReference>
<keyword evidence="10" id="KW-0175">Coiled coil</keyword>
<evidence type="ECO:0000256" key="8">
    <source>
        <dbReference type="ARBA" id="ARBA00034704"/>
    </source>
</evidence>
<protein>
    <recommendedName>
        <fullName evidence="12">Kinesin motor domain-containing protein</fullName>
    </recommendedName>
</protein>
<dbReference type="Pfam" id="PF00225">
    <property type="entry name" value="Kinesin"/>
    <property type="match status" value="1"/>
</dbReference>
<evidence type="ECO:0000313" key="13">
    <source>
        <dbReference type="EMBL" id="CAE0459838.1"/>
    </source>
</evidence>
<keyword evidence="2" id="KW-0963">Cytoplasm</keyword>
<comment type="subcellular location">
    <subcellularLocation>
        <location evidence="1">Cytoplasm</location>
        <location evidence="1">Cytoskeleton</location>
    </subcellularLocation>
</comment>
<evidence type="ECO:0000256" key="2">
    <source>
        <dbReference type="ARBA" id="ARBA00022490"/>
    </source>
</evidence>
<evidence type="ECO:0000256" key="1">
    <source>
        <dbReference type="ARBA" id="ARBA00004245"/>
    </source>
</evidence>
<organism evidence="13">
    <name type="scientific">Chaetoceros debilis</name>
    <dbReference type="NCBI Taxonomy" id="122233"/>
    <lineage>
        <taxon>Eukaryota</taxon>
        <taxon>Sar</taxon>
        <taxon>Stramenopiles</taxon>
        <taxon>Ochrophyta</taxon>
        <taxon>Bacillariophyta</taxon>
        <taxon>Coscinodiscophyceae</taxon>
        <taxon>Chaetocerotophycidae</taxon>
        <taxon>Chaetocerotales</taxon>
        <taxon>Chaetocerotaceae</taxon>
        <taxon>Chaetoceros</taxon>
    </lineage>
</organism>
<comment type="similarity">
    <text evidence="8">Belongs to the TRAFAC class myosin-kinesin ATPase superfamily. Kinesin family. KIN-5/BimC subfamily.</text>
</comment>
<feature type="compositionally biased region" description="Low complexity" evidence="11">
    <location>
        <begin position="161"/>
        <end position="175"/>
    </location>
</feature>
<keyword evidence="7" id="KW-0206">Cytoskeleton</keyword>
<gene>
    <name evidence="13" type="ORF">CDEB00056_LOCUS4679</name>
</gene>
<evidence type="ECO:0000256" key="11">
    <source>
        <dbReference type="SAM" id="MobiDB-lite"/>
    </source>
</evidence>
<keyword evidence="6 9" id="KW-0505">Motor protein</keyword>
<dbReference type="PANTHER" id="PTHR47970:SF12">
    <property type="entry name" value="KINESIN FAMILY MEMBER 11"/>
    <property type="match status" value="1"/>
</dbReference>
<dbReference type="SUPFAM" id="SSF52540">
    <property type="entry name" value="P-loop containing nucleoside triphosphate hydrolases"/>
    <property type="match status" value="1"/>
</dbReference>
<feature type="region of interest" description="Disordered" evidence="11">
    <location>
        <begin position="159"/>
        <end position="179"/>
    </location>
</feature>
<dbReference type="PANTHER" id="PTHR47970">
    <property type="entry name" value="KINESIN-LIKE PROTEIN KIF11"/>
    <property type="match status" value="1"/>
</dbReference>
<sequence length="1273" mass="141633">MTANESSIQVVVRLRPMNEEEKKHSTLPVIKGSTQEKTVTVIKGQGSRQARSTFTFDNVFTAFSTQEEVFNATLQPMIRDVMKGYESTIFAYGQTGTGKTHTMEGSLSTPELYGVIPRTAKAIFEAIEQTDYSNAIVKCSYLEIYNEELGDLLLDCSTDASSTTSSPTRRSSRTPTSKEKNVKLEIMEGSKGPFCRGLSEKQVDSYMDVLSLMQQAQQSRKTGETKMNKLSSRSHCIFTIKVQATRTMRDDSTLEFSGKLHMVDLAGSECAKTAKLDKGSVGEMAARERERMNINRSLLTLGRVIKLLKDQHKKKSNARIPYRDSRLTRMLQESLGGRCKTVIVATLSPSATAIEESMSTLNYAQSANGIVNKPISNSYMSISSMNPGSLGSDMSLMGPNAVDTWQEMECRLEYMQAQVEEAQAALARKHLMQQEFIERAEKAELDLVGMEKEVEDAKEEIATIQKEVEYEQEQRERISALQKETKIALQKTTLVLEATQHTESCLTEEAQAVLSTLEESIQDGEQLHKELLEARQYDIEKRAVTRDFHKATGDFLHALASKLDVVKAAEGANKEVILQLSENGSNREKQALQSTMDLIGDIKNDVQKMTNTMESLVDGKNGMKEILDNTTTKTAEKTQITLDGILEGEDQLAKAFSDAKERLELYSGEFKSADEDFLSLSQTVNSSIDARLVETQEKISKMVSSISEALGDVRETSTNTRNHLDSILRDIMKMSISSCTNMIDTSLNRRKALDRSLEKFVGAVSTFNDMNTELDGQERILSNEGGKHVDEIDKLKELLCVQNSSFQKAEKDQEILQNQFIANVYAGVKDLIDSEMLTLSEAKARQFKTFCSENEVISSVNNLVDEGATDIFSKIKAKNVVIREQVQEARDNDDLMVQAVQEASSTFTELEGMTKTHQVSLGGQLDTGFSDLEEMVQQSKELGTITEDLQGNGNTVDEFVAQFVRYDVQNGLTQLSDGATKISSLAIDTVLPKISDNVKAMEMPRGEWKRNMVSTLEDIKSGVEEEKTKLGANLREQIIATTKLATIVTSKNDSFVNIEAKSRSRDLLAHQKAIKEQIENFASSQNNMVSSCSSTLATTHDDVDDFAMNKIQYEKQPREVADKKVHEFSYELTATPSAERILRGVDFREESNEESSSINSIKDWNEIAEPDKEPSDNSVSASLDESMVFETVASDATSVTDSHTTLSSFQIPHRVGEVSLEKENVVNKKKKVVAAQRSKKRSSSNSRVDPTRKRMPAISTPIRTGNSARNLGR</sequence>
<dbReference type="InterPro" id="IPR036961">
    <property type="entry name" value="Kinesin_motor_dom_sf"/>
</dbReference>
<evidence type="ECO:0000256" key="3">
    <source>
        <dbReference type="ARBA" id="ARBA00022701"/>
    </source>
</evidence>
<reference evidence="13" key="1">
    <citation type="submission" date="2021-01" db="EMBL/GenBank/DDBJ databases">
        <authorList>
            <person name="Corre E."/>
            <person name="Pelletier E."/>
            <person name="Niang G."/>
            <person name="Scheremetjew M."/>
            <person name="Finn R."/>
            <person name="Kale V."/>
            <person name="Holt S."/>
            <person name="Cochrane G."/>
            <person name="Meng A."/>
            <person name="Brown T."/>
            <person name="Cohen L."/>
        </authorList>
    </citation>
    <scope>NUCLEOTIDE SEQUENCE</scope>
    <source>
        <strain evidence="13">MM31A-1</strain>
    </source>
</reference>
<dbReference type="PRINTS" id="PR00380">
    <property type="entry name" value="KINESINHEAVY"/>
</dbReference>
<feature type="compositionally biased region" description="Basic residues" evidence="11">
    <location>
        <begin position="1229"/>
        <end position="1242"/>
    </location>
</feature>
<dbReference type="PROSITE" id="PS50067">
    <property type="entry name" value="KINESIN_MOTOR_2"/>
    <property type="match status" value="1"/>
</dbReference>
<evidence type="ECO:0000256" key="4">
    <source>
        <dbReference type="ARBA" id="ARBA00022741"/>
    </source>
</evidence>